<proteinExistence type="predicted"/>
<dbReference type="AlphaFoldDB" id="A0A9Q1JBJ9"/>
<reference evidence="2" key="1">
    <citation type="journal article" date="2023" name="Science">
        <title>Genome structures resolve the early diversification of teleost fishes.</title>
        <authorList>
            <person name="Parey E."/>
            <person name="Louis A."/>
            <person name="Montfort J."/>
            <person name="Bouchez O."/>
            <person name="Roques C."/>
            <person name="Iampietro C."/>
            <person name="Lluch J."/>
            <person name="Castinel A."/>
            <person name="Donnadieu C."/>
            <person name="Desvignes T."/>
            <person name="Floi Bucao C."/>
            <person name="Jouanno E."/>
            <person name="Wen M."/>
            <person name="Mejri S."/>
            <person name="Dirks R."/>
            <person name="Jansen H."/>
            <person name="Henkel C."/>
            <person name="Chen W.J."/>
            <person name="Zahm M."/>
            <person name="Cabau C."/>
            <person name="Klopp C."/>
            <person name="Thompson A.W."/>
            <person name="Robinson-Rechavi M."/>
            <person name="Braasch I."/>
            <person name="Lecointre G."/>
            <person name="Bobe J."/>
            <person name="Postlethwait J.H."/>
            <person name="Berthelot C."/>
            <person name="Roest Crollius H."/>
            <person name="Guiguen Y."/>
        </authorList>
    </citation>
    <scope>NUCLEOTIDE SEQUENCE</scope>
    <source>
        <strain evidence="2">WJC10195</strain>
    </source>
</reference>
<name>A0A9Q1JBJ9_SYNKA</name>
<dbReference type="EMBL" id="JAINUF010000002">
    <property type="protein sequence ID" value="KAJ8376337.1"/>
    <property type="molecule type" value="Genomic_DNA"/>
</dbReference>
<keyword evidence="1" id="KW-0812">Transmembrane</keyword>
<dbReference type="Proteomes" id="UP001152622">
    <property type="component" value="Chromosome 2"/>
</dbReference>
<sequence length="211" mass="24553">MDVHDGDAEKQCSVVIPFRKRRNNGMSRLVVALIIQSLFTTVCLAISIYSLRTVQSVEWSLKQLDQKWSLKQLDQEKDIGIYLEVMGEVRIPMEKPKFMELWKHKMELIENTTILFQCSGPYVVYVFYCSEDTNSPKNNGTLILQQPGIDRMIIPLYSQKDCDGENFQKPQKNQTMLSFTKNDTVSLNFTSDSLKLKYFQVRFHYLLGEQC</sequence>
<keyword evidence="1" id="KW-0472">Membrane</keyword>
<evidence type="ECO:0000313" key="3">
    <source>
        <dbReference type="Proteomes" id="UP001152622"/>
    </source>
</evidence>
<protein>
    <submittedName>
        <fullName evidence="2">Uncharacterized protein</fullName>
    </submittedName>
</protein>
<accession>A0A9Q1JBJ9</accession>
<keyword evidence="1" id="KW-1133">Transmembrane helix</keyword>
<organism evidence="2 3">
    <name type="scientific">Synaphobranchus kaupii</name>
    <name type="common">Kaup's arrowtooth eel</name>
    <dbReference type="NCBI Taxonomy" id="118154"/>
    <lineage>
        <taxon>Eukaryota</taxon>
        <taxon>Metazoa</taxon>
        <taxon>Chordata</taxon>
        <taxon>Craniata</taxon>
        <taxon>Vertebrata</taxon>
        <taxon>Euteleostomi</taxon>
        <taxon>Actinopterygii</taxon>
        <taxon>Neopterygii</taxon>
        <taxon>Teleostei</taxon>
        <taxon>Anguilliformes</taxon>
        <taxon>Synaphobranchidae</taxon>
        <taxon>Synaphobranchus</taxon>
    </lineage>
</organism>
<keyword evidence="3" id="KW-1185">Reference proteome</keyword>
<comment type="caution">
    <text evidence="2">The sequence shown here is derived from an EMBL/GenBank/DDBJ whole genome shotgun (WGS) entry which is preliminary data.</text>
</comment>
<evidence type="ECO:0000313" key="2">
    <source>
        <dbReference type="EMBL" id="KAJ8376337.1"/>
    </source>
</evidence>
<dbReference type="OrthoDB" id="8927426at2759"/>
<evidence type="ECO:0000256" key="1">
    <source>
        <dbReference type="SAM" id="Phobius"/>
    </source>
</evidence>
<gene>
    <name evidence="2" type="ORF">SKAU_G00069170</name>
</gene>
<feature type="transmembrane region" description="Helical" evidence="1">
    <location>
        <begin position="29"/>
        <end position="51"/>
    </location>
</feature>